<accession>A0ABT2EKA3</accession>
<dbReference type="PROSITE" id="PS00198">
    <property type="entry name" value="4FE4S_FER_1"/>
    <property type="match status" value="1"/>
</dbReference>
<dbReference type="EMBL" id="JANUCP010000001">
    <property type="protein sequence ID" value="MCS3918382.1"/>
    <property type="molecule type" value="Genomic_DNA"/>
</dbReference>
<keyword evidence="4" id="KW-0411">Iron-sulfur</keyword>
<comment type="caution">
    <text evidence="6">The sequence shown here is derived from an EMBL/GenBank/DDBJ whole genome shotgun (WGS) entry which is preliminary data.</text>
</comment>
<evidence type="ECO:0000256" key="3">
    <source>
        <dbReference type="ARBA" id="ARBA00023004"/>
    </source>
</evidence>
<feature type="domain" description="4Fe-4S ferredoxin-type" evidence="5">
    <location>
        <begin position="60"/>
        <end position="90"/>
    </location>
</feature>
<protein>
    <submittedName>
        <fullName evidence="6">Molybdopterin-containing oxidoreductase family iron-sulfur binding subunit</fullName>
    </submittedName>
</protein>
<keyword evidence="1" id="KW-0004">4Fe-4S</keyword>
<dbReference type="CDD" id="cd10551">
    <property type="entry name" value="PsrB"/>
    <property type="match status" value="1"/>
</dbReference>
<feature type="domain" description="4Fe-4S ferredoxin-type" evidence="5">
    <location>
        <begin position="148"/>
        <end position="176"/>
    </location>
</feature>
<evidence type="ECO:0000256" key="4">
    <source>
        <dbReference type="ARBA" id="ARBA00023014"/>
    </source>
</evidence>
<evidence type="ECO:0000256" key="1">
    <source>
        <dbReference type="ARBA" id="ARBA00022485"/>
    </source>
</evidence>
<dbReference type="InterPro" id="IPR017900">
    <property type="entry name" value="4Fe4S_Fe_S_CS"/>
</dbReference>
<gene>
    <name evidence="6" type="ORF">M2350_000779</name>
</gene>
<evidence type="ECO:0000259" key="5">
    <source>
        <dbReference type="PROSITE" id="PS51379"/>
    </source>
</evidence>
<dbReference type="InterPro" id="IPR017896">
    <property type="entry name" value="4Fe4S_Fe-S-bd"/>
</dbReference>
<dbReference type="PANTHER" id="PTHR43177:SF3">
    <property type="entry name" value="PROTEIN NRFC HOMOLOG"/>
    <property type="match status" value="1"/>
</dbReference>
<sequence length="282" mass="31521">MESKGGFNILRRKVVAFLGALTTAVGAFVLKRKLAAQDGEGKSQPAEQTQESQNGRVHKWGMVIDLDKCTGCGACVVACAVENNMMLGDAQLAEQGRVIRWMYLLPMTEGEYPNIKSRLLPMLCQHCDRPPCVFVCPVSATYKDSEGLVAQVYPRCIGCRYCVNNCPYTIKYFNWGEPEFPQPIPKGFNPDVAVRYKGIVEKCTFCHHRLQIAREKAKAEGREFRPEDYVPACVEACPAKAIYFGDLNDPESEVSRLAHSRRAFKLLEELGTQPKVIYLSEG</sequence>
<evidence type="ECO:0000313" key="6">
    <source>
        <dbReference type="EMBL" id="MCS3918382.1"/>
    </source>
</evidence>
<reference evidence="6 7" key="1">
    <citation type="submission" date="2022-08" db="EMBL/GenBank/DDBJ databases">
        <title>Bacterial and archaeal communities from various locations to study Microbial Dark Matter (Phase II).</title>
        <authorList>
            <person name="Stepanauskas R."/>
        </authorList>
    </citation>
    <scope>NUCLEOTIDE SEQUENCE [LARGE SCALE GENOMIC DNA]</scope>
    <source>
        <strain evidence="6 7">PD1</strain>
    </source>
</reference>
<keyword evidence="2" id="KW-0479">Metal-binding</keyword>
<dbReference type="Proteomes" id="UP001204798">
    <property type="component" value="Unassembled WGS sequence"/>
</dbReference>
<dbReference type="Pfam" id="PF13247">
    <property type="entry name" value="Fer4_11"/>
    <property type="match status" value="1"/>
</dbReference>
<evidence type="ECO:0000256" key="2">
    <source>
        <dbReference type="ARBA" id="ARBA00022723"/>
    </source>
</evidence>
<keyword evidence="7" id="KW-1185">Reference proteome</keyword>
<evidence type="ECO:0000313" key="7">
    <source>
        <dbReference type="Proteomes" id="UP001204798"/>
    </source>
</evidence>
<dbReference type="Gene3D" id="3.30.70.20">
    <property type="match status" value="2"/>
</dbReference>
<dbReference type="PROSITE" id="PS51379">
    <property type="entry name" value="4FE4S_FER_2"/>
    <property type="match status" value="2"/>
</dbReference>
<proteinExistence type="predicted"/>
<dbReference type="PANTHER" id="PTHR43177">
    <property type="entry name" value="PROTEIN NRFC"/>
    <property type="match status" value="1"/>
</dbReference>
<dbReference type="InterPro" id="IPR050954">
    <property type="entry name" value="ET_IronSulfur_Cluster-Binding"/>
</dbReference>
<dbReference type="RefSeq" id="WP_259094110.1">
    <property type="nucleotide sequence ID" value="NZ_CP130454.1"/>
</dbReference>
<name>A0ABT2EKA3_9BACT</name>
<organism evidence="6 7">
    <name type="scientific">Candidatus Fervidibacter sacchari</name>
    <dbReference type="NCBI Taxonomy" id="1448929"/>
    <lineage>
        <taxon>Bacteria</taxon>
        <taxon>Candidatus Fervidibacterota</taxon>
        <taxon>Candidatus Fervidibacter</taxon>
    </lineage>
</organism>
<dbReference type="SUPFAM" id="SSF54862">
    <property type="entry name" value="4Fe-4S ferredoxins"/>
    <property type="match status" value="1"/>
</dbReference>
<dbReference type="Pfam" id="PF12797">
    <property type="entry name" value="Fer4_2"/>
    <property type="match status" value="1"/>
</dbReference>
<keyword evidence="3" id="KW-0408">Iron</keyword>